<gene>
    <name evidence="1" type="ORF">SAMN05443429_11214</name>
</gene>
<dbReference type="AlphaFoldDB" id="A0A1M6HCK5"/>
<protein>
    <submittedName>
        <fullName evidence="1">Uncharacterized protein</fullName>
    </submittedName>
</protein>
<proteinExistence type="predicted"/>
<evidence type="ECO:0000313" key="1">
    <source>
        <dbReference type="EMBL" id="SHJ19920.1"/>
    </source>
</evidence>
<reference evidence="1 2" key="1">
    <citation type="submission" date="2016-11" db="EMBL/GenBank/DDBJ databases">
        <authorList>
            <person name="Jaros S."/>
            <person name="Januszkiewicz K."/>
            <person name="Wedrychowicz H."/>
        </authorList>
    </citation>
    <scope>NUCLEOTIDE SEQUENCE [LARGE SCALE GENOMIC DNA]</scope>
    <source>
        <strain evidence="1 2">DSM 25479</strain>
    </source>
</reference>
<dbReference type="RefSeq" id="WP_073180821.1">
    <property type="nucleotide sequence ID" value="NZ_FQYI01000012.1"/>
</dbReference>
<dbReference type="Proteomes" id="UP000184335">
    <property type="component" value="Unassembled WGS sequence"/>
</dbReference>
<dbReference type="STRING" id="1118202.SAMN05443429_11214"/>
<accession>A0A1M6HCK5</accession>
<organism evidence="1 2">
    <name type="scientific">Cruoricaptor ignavus</name>
    <dbReference type="NCBI Taxonomy" id="1118202"/>
    <lineage>
        <taxon>Bacteria</taxon>
        <taxon>Pseudomonadati</taxon>
        <taxon>Bacteroidota</taxon>
        <taxon>Flavobacteriia</taxon>
        <taxon>Flavobacteriales</taxon>
        <taxon>Weeksellaceae</taxon>
        <taxon>Cruoricaptor</taxon>
    </lineage>
</organism>
<evidence type="ECO:0000313" key="2">
    <source>
        <dbReference type="Proteomes" id="UP000184335"/>
    </source>
</evidence>
<dbReference type="EMBL" id="FQYI01000012">
    <property type="protein sequence ID" value="SHJ19920.1"/>
    <property type="molecule type" value="Genomic_DNA"/>
</dbReference>
<sequence length="115" mass="13691">MNTLQIIGEVNQPEERFLGLNMELRDQGGIGTRTLQEFVKSSERFKEENTYFVGIDYVSNRFYLVFEVSENKESESIFYDSEIFAVEVEPTSEMLREALAKMEYRYEDLKEKYRK</sequence>
<name>A0A1M6HCK5_9FLAO</name>
<keyword evidence="2" id="KW-1185">Reference proteome</keyword>